<gene>
    <name evidence="2" type="ORF">GMARGA_LOCUS25342</name>
</gene>
<proteinExistence type="predicted"/>
<sequence length="73" mass="8309">MTIPKATAKHKEITISCIPEAIAKQQYMAHPNQPRNDDTQSNNKKRLYTAAAKHQKTMIYSAPEAMKNPRNDE</sequence>
<feature type="region of interest" description="Disordered" evidence="1">
    <location>
        <begin position="54"/>
        <end position="73"/>
    </location>
</feature>
<dbReference type="EMBL" id="CAJVQB010027925">
    <property type="protein sequence ID" value="CAG8811433.1"/>
    <property type="molecule type" value="Genomic_DNA"/>
</dbReference>
<comment type="caution">
    <text evidence="2">The sequence shown here is derived from an EMBL/GenBank/DDBJ whole genome shotgun (WGS) entry which is preliminary data.</text>
</comment>
<keyword evidence="3" id="KW-1185">Reference proteome</keyword>
<reference evidence="2 3" key="1">
    <citation type="submission" date="2021-06" db="EMBL/GenBank/DDBJ databases">
        <authorList>
            <person name="Kallberg Y."/>
            <person name="Tangrot J."/>
            <person name="Rosling A."/>
        </authorList>
    </citation>
    <scope>NUCLEOTIDE SEQUENCE [LARGE SCALE GENOMIC DNA]</scope>
    <source>
        <strain evidence="2 3">120-4 pot B 10/14</strain>
    </source>
</reference>
<name>A0ABN7W140_GIGMA</name>
<evidence type="ECO:0000313" key="2">
    <source>
        <dbReference type="EMBL" id="CAG8811433.1"/>
    </source>
</evidence>
<evidence type="ECO:0000313" key="3">
    <source>
        <dbReference type="Proteomes" id="UP000789901"/>
    </source>
</evidence>
<dbReference type="Proteomes" id="UP000789901">
    <property type="component" value="Unassembled WGS sequence"/>
</dbReference>
<feature type="non-terminal residue" evidence="2">
    <location>
        <position position="73"/>
    </location>
</feature>
<evidence type="ECO:0000256" key="1">
    <source>
        <dbReference type="SAM" id="MobiDB-lite"/>
    </source>
</evidence>
<organism evidence="2 3">
    <name type="scientific">Gigaspora margarita</name>
    <dbReference type="NCBI Taxonomy" id="4874"/>
    <lineage>
        <taxon>Eukaryota</taxon>
        <taxon>Fungi</taxon>
        <taxon>Fungi incertae sedis</taxon>
        <taxon>Mucoromycota</taxon>
        <taxon>Glomeromycotina</taxon>
        <taxon>Glomeromycetes</taxon>
        <taxon>Diversisporales</taxon>
        <taxon>Gigasporaceae</taxon>
        <taxon>Gigaspora</taxon>
    </lineage>
</organism>
<protein>
    <submittedName>
        <fullName evidence="2">17611_t:CDS:1</fullName>
    </submittedName>
</protein>
<accession>A0ABN7W140</accession>